<evidence type="ECO:0000313" key="3">
    <source>
        <dbReference type="EMBL" id="ESQ90499.1"/>
    </source>
</evidence>
<dbReference type="EMBL" id="AWGB01000023">
    <property type="protein sequence ID" value="ESQ90499.1"/>
    <property type="molecule type" value="Genomic_DNA"/>
</dbReference>
<gene>
    <name evidence="3" type="ORF">ABENE_12315</name>
</gene>
<dbReference type="InterPro" id="IPR036380">
    <property type="entry name" value="Isochorismatase-like_sf"/>
</dbReference>
<dbReference type="SUPFAM" id="SSF52499">
    <property type="entry name" value="Isochorismatase-like hydrolases"/>
    <property type="match status" value="1"/>
</dbReference>
<reference evidence="3 4" key="1">
    <citation type="journal article" date="2014" name="Nature">
        <title>Sequential evolution of bacterial morphology by co-option of a developmental regulator.</title>
        <authorList>
            <person name="Jiang C."/>
            <person name="Brown P.J."/>
            <person name="Ducret A."/>
            <person name="Brun Y.V."/>
        </authorList>
    </citation>
    <scope>NUCLEOTIDE SEQUENCE [LARGE SCALE GENOMIC DNA]</scope>
    <source>
        <strain evidence="3 4">DSM 16100</strain>
    </source>
</reference>
<dbReference type="Proteomes" id="UP000017837">
    <property type="component" value="Unassembled WGS sequence"/>
</dbReference>
<dbReference type="PATRIC" id="fig|1121022.4.peg.2497"/>
<dbReference type="CDD" id="cd00431">
    <property type="entry name" value="cysteine_hydrolases"/>
    <property type="match status" value="1"/>
</dbReference>
<accession>V4PT05</accession>
<dbReference type="PANTHER" id="PTHR43540:SF6">
    <property type="entry name" value="ISOCHORISMATASE-LIKE DOMAIN-CONTAINING PROTEIN"/>
    <property type="match status" value="1"/>
</dbReference>
<feature type="domain" description="Isochorismatase-like" evidence="2">
    <location>
        <begin position="17"/>
        <end position="189"/>
    </location>
</feature>
<dbReference type="Pfam" id="PF00857">
    <property type="entry name" value="Isochorismatase"/>
    <property type="match status" value="1"/>
</dbReference>
<organism evidence="3 4">
    <name type="scientific">Asticcacaulis benevestitus DSM 16100 = ATCC BAA-896</name>
    <dbReference type="NCBI Taxonomy" id="1121022"/>
    <lineage>
        <taxon>Bacteria</taxon>
        <taxon>Pseudomonadati</taxon>
        <taxon>Pseudomonadota</taxon>
        <taxon>Alphaproteobacteria</taxon>
        <taxon>Caulobacterales</taxon>
        <taxon>Caulobacteraceae</taxon>
        <taxon>Asticcacaulis</taxon>
    </lineage>
</organism>
<protein>
    <recommendedName>
        <fullName evidence="2">Isochorismatase-like domain-containing protein</fullName>
    </recommendedName>
</protein>
<evidence type="ECO:0000256" key="1">
    <source>
        <dbReference type="ARBA" id="ARBA00022801"/>
    </source>
</evidence>
<dbReference type="InterPro" id="IPR000868">
    <property type="entry name" value="Isochorismatase-like_dom"/>
</dbReference>
<dbReference type="PANTHER" id="PTHR43540">
    <property type="entry name" value="PEROXYUREIDOACRYLATE/UREIDOACRYLATE AMIDOHYDROLASE-RELATED"/>
    <property type="match status" value="1"/>
</dbReference>
<dbReference type="Gene3D" id="3.40.50.850">
    <property type="entry name" value="Isochorismatase-like"/>
    <property type="match status" value="1"/>
</dbReference>
<keyword evidence="1" id="KW-0378">Hydrolase</keyword>
<dbReference type="AlphaFoldDB" id="V4PT05"/>
<dbReference type="InterPro" id="IPR050272">
    <property type="entry name" value="Isochorismatase-like_hydrls"/>
</dbReference>
<dbReference type="GO" id="GO:0016787">
    <property type="term" value="F:hydrolase activity"/>
    <property type="evidence" value="ECO:0007669"/>
    <property type="project" value="UniProtKB-KW"/>
</dbReference>
<dbReference type="RefSeq" id="WP_018082777.1">
    <property type="nucleotide sequence ID" value="NZ_AQWM01000018.1"/>
</dbReference>
<evidence type="ECO:0000313" key="4">
    <source>
        <dbReference type="Proteomes" id="UP000017837"/>
    </source>
</evidence>
<evidence type="ECO:0000259" key="2">
    <source>
        <dbReference type="Pfam" id="PF00857"/>
    </source>
</evidence>
<keyword evidence="4" id="KW-1185">Reference proteome</keyword>
<dbReference type="eggNOG" id="COG1335">
    <property type="taxonomic scope" value="Bacteria"/>
</dbReference>
<sequence length="212" mass="23465">MTYAATNAQPMIVGTPVLVVIDVQKGAFLPWEPTERLPLLPDRLERMHRVRSVVDAARGANIPIVFFKEVHRPNMIDFGRELDGTESVHCLEDSPGTDFAYEEMGIQPSDYLLSKRRYSCFYGTELEILLKGLKADTLILTGGFTDVCVHYTYVDAHQGDYYVRVVEDCVTGSSQPAHDASLNAMEYLQTGARRSAAEIIAGFSALTQAAAE</sequence>
<name>V4PT05_9CAUL</name>
<dbReference type="STRING" id="1121022.GCA_000376105_03108"/>
<comment type="caution">
    <text evidence="3">The sequence shown here is derived from an EMBL/GenBank/DDBJ whole genome shotgun (WGS) entry which is preliminary data.</text>
</comment>
<proteinExistence type="predicted"/>